<dbReference type="InterPro" id="IPR050171">
    <property type="entry name" value="MFS_Transporters"/>
</dbReference>
<evidence type="ECO:0000256" key="3">
    <source>
        <dbReference type="ARBA" id="ARBA00022475"/>
    </source>
</evidence>
<keyword evidence="3 8" id="KW-1003">Cell membrane</keyword>
<feature type="transmembrane region" description="Helical" evidence="8">
    <location>
        <begin position="15"/>
        <end position="40"/>
    </location>
</feature>
<proteinExistence type="inferred from homology"/>
<evidence type="ECO:0000256" key="8">
    <source>
        <dbReference type="HAMAP-Rule" id="MF_01118"/>
    </source>
</evidence>
<evidence type="ECO:0000256" key="5">
    <source>
        <dbReference type="ARBA" id="ARBA00022692"/>
    </source>
</evidence>
<accession>A0ABQ0QNX4</accession>
<keyword evidence="7 8" id="KW-0472">Membrane</keyword>
<keyword evidence="5 8" id="KW-0812">Transmembrane</keyword>
<comment type="caution">
    <text evidence="8">Lacks conserved residue(s) required for the propagation of feature annotation.</text>
</comment>
<feature type="transmembrane region" description="Helical" evidence="8">
    <location>
        <begin position="344"/>
        <end position="366"/>
    </location>
</feature>
<name>A0ABQ0QNX4_9PROT</name>
<feature type="transmembrane region" description="Helical" evidence="8">
    <location>
        <begin position="221"/>
        <end position="243"/>
    </location>
</feature>
<dbReference type="PANTHER" id="PTHR23517">
    <property type="entry name" value="RESISTANCE PROTEIN MDTM, PUTATIVE-RELATED-RELATED"/>
    <property type="match status" value="1"/>
</dbReference>
<keyword evidence="4 8" id="KW-0997">Cell inner membrane</keyword>
<dbReference type="HAMAP" id="MF_01118">
    <property type="entry name" value="MFS_YhhS"/>
    <property type="match status" value="1"/>
</dbReference>
<dbReference type="Proteomes" id="UP001062632">
    <property type="component" value="Unassembled WGS sequence"/>
</dbReference>
<dbReference type="InterPro" id="IPR020846">
    <property type="entry name" value="MFS_dom"/>
</dbReference>
<comment type="subcellular location">
    <subcellularLocation>
        <location evidence="8">Cell inner membrane</location>
        <topology evidence="8">Multi-pass membrane protein</topology>
    </subcellularLocation>
    <subcellularLocation>
        <location evidence="1">Cell membrane</location>
        <topology evidence="1">Multi-pass membrane protein</topology>
    </subcellularLocation>
</comment>
<keyword evidence="6 8" id="KW-1133">Transmembrane helix</keyword>
<sequence length="397" mass="40910">MTAEDTQVASPTKRVLAVVLFNLLVYIVIGLPNAVLTIFVQNSLGFSTTIAGLAFSLQYLATFAARPSAGRLVDSKGPKPVVAIGLAACLISGLCMLAAGLLVHLSALSLAIIFLSRLFLGWAESWAATGVIVWNIRRVGAKNTSVAISWNGICSYGGIALGAPVGAALGHLAAPFGGLNSVGALSALLPLIGLILIAFYTGVKPIPATEKPLPFKSALRLVLPHGMALAMGGIGFGAISSFLALYYEVNHWEGAGHTLTVFGVVFVVIRFVFASQIGRRGGANVAIVSLAVEALGLALLALVHTPIASILGAALTGAGFSLLFPAMGVLAVNRAGPENRGAALGAYSIFIDLAIACSGLLLGQIIEYTNYTVMFLTAAACSLVGIVISRSLGQRRR</sequence>
<evidence type="ECO:0000256" key="6">
    <source>
        <dbReference type="ARBA" id="ARBA00022989"/>
    </source>
</evidence>
<dbReference type="PANTHER" id="PTHR23517:SF13">
    <property type="entry name" value="MAJOR FACILITATOR SUPERFAMILY MFS_1"/>
    <property type="match status" value="1"/>
</dbReference>
<keyword evidence="2 8" id="KW-0813">Transport</keyword>
<protein>
    <recommendedName>
        <fullName evidence="8">Uncharacterized MFS-type transporter AA106555_0700</fullName>
    </recommendedName>
</protein>
<feature type="transmembrane region" description="Helical" evidence="8">
    <location>
        <begin position="255"/>
        <end position="273"/>
    </location>
</feature>
<dbReference type="InterPro" id="IPR023008">
    <property type="entry name" value="MFS_YhhS-like"/>
</dbReference>
<feature type="transmembrane region" description="Helical" evidence="8">
    <location>
        <begin position="285"/>
        <end position="304"/>
    </location>
</feature>
<feature type="transmembrane region" description="Helical" evidence="8">
    <location>
        <begin position="181"/>
        <end position="200"/>
    </location>
</feature>
<feature type="transmembrane region" description="Helical" evidence="8">
    <location>
        <begin position="310"/>
        <end position="332"/>
    </location>
</feature>
<feature type="transmembrane region" description="Helical" evidence="8">
    <location>
        <begin position="81"/>
        <end position="105"/>
    </location>
</feature>
<keyword evidence="11" id="KW-1185">Reference proteome</keyword>
<evidence type="ECO:0000313" key="10">
    <source>
        <dbReference type="EMBL" id="GBR51825.1"/>
    </source>
</evidence>
<comment type="caution">
    <text evidence="10">The sequence shown here is derived from an EMBL/GenBank/DDBJ whole genome shotgun (WGS) entry which is preliminary data.</text>
</comment>
<dbReference type="InterPro" id="IPR036259">
    <property type="entry name" value="MFS_trans_sf"/>
</dbReference>
<feature type="transmembrane region" description="Helical" evidence="8">
    <location>
        <begin position="46"/>
        <end position="69"/>
    </location>
</feature>
<dbReference type="PROSITE" id="PS50850">
    <property type="entry name" value="MFS"/>
    <property type="match status" value="1"/>
</dbReference>
<comment type="similarity">
    <text evidence="8">Belongs to the major facilitator superfamily. YhhS family.</text>
</comment>
<dbReference type="SUPFAM" id="SSF103473">
    <property type="entry name" value="MFS general substrate transporter"/>
    <property type="match status" value="1"/>
</dbReference>
<dbReference type="EMBL" id="BAQC01000015">
    <property type="protein sequence ID" value="GBR51825.1"/>
    <property type="molecule type" value="Genomic_DNA"/>
</dbReference>
<reference evidence="10 11" key="1">
    <citation type="submission" date="2013-04" db="EMBL/GenBank/DDBJ databases">
        <title>The genome sequencing project of 58 acetic acid bacteria.</title>
        <authorList>
            <person name="Okamoto-Kainuma A."/>
            <person name="Ishikawa M."/>
            <person name="Umino S."/>
            <person name="Koizumi Y."/>
            <person name="Shiwa Y."/>
            <person name="Yoshikawa H."/>
            <person name="Matsutani M."/>
            <person name="Matsushita K."/>
        </authorList>
    </citation>
    <scope>NUCLEOTIDE SEQUENCE [LARGE SCALE GENOMIC DNA]</scope>
    <source>
        <strain evidence="10 11">NBRC 106555</strain>
    </source>
</reference>
<dbReference type="InterPro" id="IPR011701">
    <property type="entry name" value="MFS"/>
</dbReference>
<dbReference type="NCBIfam" id="NF003477">
    <property type="entry name" value="PRK05122.1"/>
    <property type="match status" value="1"/>
</dbReference>
<feature type="transmembrane region" description="Helical" evidence="8">
    <location>
        <begin position="148"/>
        <end position="169"/>
    </location>
</feature>
<dbReference type="RefSeq" id="WP_267298724.1">
    <property type="nucleotide sequence ID" value="NZ_BAQC01000015.1"/>
</dbReference>
<dbReference type="Gene3D" id="1.20.1250.20">
    <property type="entry name" value="MFS general substrate transporter like domains"/>
    <property type="match status" value="1"/>
</dbReference>
<evidence type="ECO:0000256" key="2">
    <source>
        <dbReference type="ARBA" id="ARBA00022448"/>
    </source>
</evidence>
<gene>
    <name evidence="10" type="ORF">AA106555_0700</name>
</gene>
<evidence type="ECO:0000256" key="7">
    <source>
        <dbReference type="ARBA" id="ARBA00023136"/>
    </source>
</evidence>
<dbReference type="Pfam" id="PF07690">
    <property type="entry name" value="MFS_1"/>
    <property type="match status" value="1"/>
</dbReference>
<organism evidence="10 11">
    <name type="scientific">Neokomagataea thailandica NBRC 106555</name>
    <dbReference type="NCBI Taxonomy" id="1223520"/>
    <lineage>
        <taxon>Bacteria</taxon>
        <taxon>Pseudomonadati</taxon>
        <taxon>Pseudomonadota</taxon>
        <taxon>Alphaproteobacteria</taxon>
        <taxon>Acetobacterales</taxon>
        <taxon>Acetobacteraceae</taxon>
        <taxon>Neokomagataea</taxon>
    </lineage>
</organism>
<evidence type="ECO:0000313" key="11">
    <source>
        <dbReference type="Proteomes" id="UP001062632"/>
    </source>
</evidence>
<evidence type="ECO:0000256" key="4">
    <source>
        <dbReference type="ARBA" id="ARBA00022519"/>
    </source>
</evidence>
<evidence type="ECO:0000259" key="9">
    <source>
        <dbReference type="PROSITE" id="PS50850"/>
    </source>
</evidence>
<evidence type="ECO:0000256" key="1">
    <source>
        <dbReference type="ARBA" id="ARBA00004651"/>
    </source>
</evidence>
<feature type="domain" description="Major facilitator superfamily (MFS) profile" evidence="9">
    <location>
        <begin position="14"/>
        <end position="397"/>
    </location>
</feature>
<feature type="transmembrane region" description="Helical" evidence="8">
    <location>
        <begin position="372"/>
        <end position="392"/>
    </location>
</feature>